<dbReference type="InterPro" id="IPR014830">
    <property type="entry name" value="Glycolipid_transfer_prot_dom"/>
</dbReference>
<dbReference type="GO" id="GO:0016020">
    <property type="term" value="C:membrane"/>
    <property type="evidence" value="ECO:0007669"/>
    <property type="project" value="TreeGrafter"/>
</dbReference>
<evidence type="ECO:0000259" key="2">
    <source>
        <dbReference type="Pfam" id="PF08718"/>
    </source>
</evidence>
<dbReference type="OMA" id="EMHGAEW"/>
<name>A0A067RQA1_ZOONE</name>
<dbReference type="GO" id="GO:1902388">
    <property type="term" value="F:ceramide 1-phosphate transfer activity"/>
    <property type="evidence" value="ECO:0007669"/>
    <property type="project" value="TreeGrafter"/>
</dbReference>
<keyword evidence="4" id="KW-1185">Reference proteome</keyword>
<protein>
    <submittedName>
        <fullName evidence="3">Glycolipid transfer protein</fullName>
    </submittedName>
</protein>
<dbReference type="EMBL" id="KK852530">
    <property type="protein sequence ID" value="KDR21924.1"/>
    <property type="molecule type" value="Genomic_DNA"/>
</dbReference>
<dbReference type="AlphaFoldDB" id="A0A067RQA1"/>
<dbReference type="InterPro" id="IPR036497">
    <property type="entry name" value="GLTP_sf"/>
</dbReference>
<dbReference type="Pfam" id="PF08718">
    <property type="entry name" value="GLTP"/>
    <property type="match status" value="1"/>
</dbReference>
<proteinExistence type="predicted"/>
<dbReference type="GO" id="GO:0005829">
    <property type="term" value="C:cytosol"/>
    <property type="evidence" value="ECO:0007669"/>
    <property type="project" value="TreeGrafter"/>
</dbReference>
<keyword evidence="1" id="KW-0813">Transport</keyword>
<dbReference type="PANTHER" id="PTHR10219">
    <property type="entry name" value="GLYCOLIPID TRANSFER PROTEIN-RELATED"/>
    <property type="match status" value="1"/>
</dbReference>
<dbReference type="FunFam" id="1.10.3520.10:FF:000001">
    <property type="entry name" value="Pleckstrin domain-containing family A member 8"/>
    <property type="match status" value="1"/>
</dbReference>
<evidence type="ECO:0000256" key="1">
    <source>
        <dbReference type="ARBA" id="ARBA00022448"/>
    </source>
</evidence>
<organism evidence="3 4">
    <name type="scientific">Zootermopsis nevadensis</name>
    <name type="common">Dampwood termite</name>
    <dbReference type="NCBI Taxonomy" id="136037"/>
    <lineage>
        <taxon>Eukaryota</taxon>
        <taxon>Metazoa</taxon>
        <taxon>Ecdysozoa</taxon>
        <taxon>Arthropoda</taxon>
        <taxon>Hexapoda</taxon>
        <taxon>Insecta</taxon>
        <taxon>Pterygota</taxon>
        <taxon>Neoptera</taxon>
        <taxon>Polyneoptera</taxon>
        <taxon>Dictyoptera</taxon>
        <taxon>Blattodea</taxon>
        <taxon>Blattoidea</taxon>
        <taxon>Termitoidae</taxon>
        <taxon>Termopsidae</taxon>
        <taxon>Zootermopsis</taxon>
    </lineage>
</organism>
<dbReference type="FunCoup" id="A0A067RQA1">
    <property type="interactions" value="999"/>
</dbReference>
<accession>A0A067RQA1</accession>
<sequence>MSAPNGGIPSEEEKNFFNSVQIPFPEVIDGKIDTLQFLESSKGVASLIDKFGKVFGPVKYDMTGNIEKLTQRYDTNKDKHMYLNNMILSEKELGGNYATDALLWLRRALHFIHKFFHCILEDSRQGKKSEDLIPFLKKAYKETLEAYHGWMAQKCFGLLSRMCPSRSELMRTLALGRENREEAVLREMAIFLQGLDSNIQAIIQLYLENDLESNAKV</sequence>
<dbReference type="STRING" id="136037.A0A067RQA1"/>
<dbReference type="GO" id="GO:1902387">
    <property type="term" value="F:ceramide 1-phosphate binding"/>
    <property type="evidence" value="ECO:0007669"/>
    <property type="project" value="TreeGrafter"/>
</dbReference>
<evidence type="ECO:0000313" key="3">
    <source>
        <dbReference type="EMBL" id="KDR21924.1"/>
    </source>
</evidence>
<dbReference type="PANTHER" id="PTHR10219:SF25">
    <property type="entry name" value="PLECKSTRIN HOMOLOGY DOMAIN-CONTAINING FAMILY A MEMBER 8"/>
    <property type="match status" value="1"/>
</dbReference>
<dbReference type="eggNOG" id="KOG3221">
    <property type="taxonomic scope" value="Eukaryota"/>
</dbReference>
<dbReference type="SUPFAM" id="SSF110004">
    <property type="entry name" value="Glycolipid transfer protein, GLTP"/>
    <property type="match status" value="1"/>
</dbReference>
<feature type="domain" description="Glycolipid transfer protein" evidence="2">
    <location>
        <begin position="32"/>
        <end position="173"/>
    </location>
</feature>
<reference evidence="3 4" key="1">
    <citation type="journal article" date="2014" name="Nat. Commun.">
        <title>Molecular traces of alternative social organization in a termite genome.</title>
        <authorList>
            <person name="Terrapon N."/>
            <person name="Li C."/>
            <person name="Robertson H.M."/>
            <person name="Ji L."/>
            <person name="Meng X."/>
            <person name="Booth W."/>
            <person name="Chen Z."/>
            <person name="Childers C.P."/>
            <person name="Glastad K.M."/>
            <person name="Gokhale K."/>
            <person name="Gowin J."/>
            <person name="Gronenberg W."/>
            <person name="Hermansen R.A."/>
            <person name="Hu H."/>
            <person name="Hunt B.G."/>
            <person name="Huylmans A.K."/>
            <person name="Khalil S.M."/>
            <person name="Mitchell R.D."/>
            <person name="Munoz-Torres M.C."/>
            <person name="Mustard J.A."/>
            <person name="Pan H."/>
            <person name="Reese J.T."/>
            <person name="Scharf M.E."/>
            <person name="Sun F."/>
            <person name="Vogel H."/>
            <person name="Xiao J."/>
            <person name="Yang W."/>
            <person name="Yang Z."/>
            <person name="Yang Z."/>
            <person name="Zhou J."/>
            <person name="Zhu J."/>
            <person name="Brent C.S."/>
            <person name="Elsik C.G."/>
            <person name="Goodisman M.A."/>
            <person name="Liberles D.A."/>
            <person name="Roe R.M."/>
            <person name="Vargo E.L."/>
            <person name="Vilcinskas A."/>
            <person name="Wang J."/>
            <person name="Bornberg-Bauer E."/>
            <person name="Korb J."/>
            <person name="Zhang G."/>
            <person name="Liebig J."/>
        </authorList>
    </citation>
    <scope>NUCLEOTIDE SEQUENCE [LARGE SCALE GENOMIC DNA]</scope>
    <source>
        <tissue evidence="3">Whole organism</tissue>
    </source>
</reference>
<dbReference type="InParanoid" id="A0A067RQA1"/>
<dbReference type="Gene3D" id="1.10.3520.10">
    <property type="entry name" value="Glycolipid transfer protein"/>
    <property type="match status" value="1"/>
</dbReference>
<gene>
    <name evidence="3" type="ORF">L798_00475</name>
</gene>
<dbReference type="Proteomes" id="UP000027135">
    <property type="component" value="Unassembled WGS sequence"/>
</dbReference>
<evidence type="ECO:0000313" key="4">
    <source>
        <dbReference type="Proteomes" id="UP000027135"/>
    </source>
</evidence>